<reference evidence="1" key="1">
    <citation type="journal article" date="2015" name="Nature">
        <title>Complex archaea that bridge the gap between prokaryotes and eukaryotes.</title>
        <authorList>
            <person name="Spang A."/>
            <person name="Saw J.H."/>
            <person name="Jorgensen S.L."/>
            <person name="Zaremba-Niedzwiedzka K."/>
            <person name="Martijn J."/>
            <person name="Lind A.E."/>
            <person name="van Eijk R."/>
            <person name="Schleper C."/>
            <person name="Guy L."/>
            <person name="Ettema T.J."/>
        </authorList>
    </citation>
    <scope>NUCLEOTIDE SEQUENCE</scope>
</reference>
<gene>
    <name evidence="1" type="ORF">LCGC14_1436320</name>
</gene>
<dbReference type="EMBL" id="LAZR01009735">
    <property type="protein sequence ID" value="KKM70872.1"/>
    <property type="molecule type" value="Genomic_DNA"/>
</dbReference>
<organism evidence="1">
    <name type="scientific">marine sediment metagenome</name>
    <dbReference type="NCBI Taxonomy" id="412755"/>
    <lineage>
        <taxon>unclassified sequences</taxon>
        <taxon>metagenomes</taxon>
        <taxon>ecological metagenomes</taxon>
    </lineage>
</organism>
<proteinExistence type="predicted"/>
<dbReference type="AlphaFoldDB" id="A0A0F9MNX7"/>
<comment type="caution">
    <text evidence="1">The sequence shown here is derived from an EMBL/GenBank/DDBJ whole genome shotgun (WGS) entry which is preliminary data.</text>
</comment>
<evidence type="ECO:0000313" key="1">
    <source>
        <dbReference type="EMBL" id="KKM70872.1"/>
    </source>
</evidence>
<sequence length="91" mass="10150">MDNKRFQKLIRTALGLETKQYGGAVFSTVCPTCKAIVVMAKSLNVNRFMSEFLKKIPRTVPGICKLCGPVRLPFISFEKEIAQAQQEAKDA</sequence>
<name>A0A0F9MNX7_9ZZZZ</name>
<accession>A0A0F9MNX7</accession>
<protein>
    <submittedName>
        <fullName evidence="1">Uncharacterized protein</fullName>
    </submittedName>
</protein>